<dbReference type="InterPro" id="IPR003673">
    <property type="entry name" value="CoA-Trfase_fam_III"/>
</dbReference>
<dbReference type="SUPFAM" id="SSF89796">
    <property type="entry name" value="CoA-transferase family III (CaiB/BaiF)"/>
    <property type="match status" value="1"/>
</dbReference>
<proteinExistence type="predicted"/>
<dbReference type="AlphaFoldDB" id="A0A382HGZ2"/>
<reference evidence="2" key="1">
    <citation type="submission" date="2018-05" db="EMBL/GenBank/DDBJ databases">
        <authorList>
            <person name="Lanie J.A."/>
            <person name="Ng W.-L."/>
            <person name="Kazmierczak K.M."/>
            <person name="Andrzejewski T.M."/>
            <person name="Davidsen T.M."/>
            <person name="Wayne K.J."/>
            <person name="Tettelin H."/>
            <person name="Glass J.I."/>
            <person name="Rusch D."/>
            <person name="Podicherti R."/>
            <person name="Tsui H.-C.T."/>
            <person name="Winkler M.E."/>
        </authorList>
    </citation>
    <scope>NUCLEOTIDE SEQUENCE</scope>
</reference>
<dbReference type="PANTHER" id="PTHR48207:SF3">
    <property type="entry name" value="SUCCINATE--HYDROXYMETHYLGLUTARATE COA-TRANSFERASE"/>
    <property type="match status" value="1"/>
</dbReference>
<name>A0A382HGZ2_9ZZZZ</name>
<dbReference type="Gene3D" id="3.40.50.10540">
    <property type="entry name" value="Crotonobetainyl-coa:carnitine coa-transferase, domain 1"/>
    <property type="match status" value="1"/>
</dbReference>
<protein>
    <recommendedName>
        <fullName evidence="3">CoA transferase</fullName>
    </recommendedName>
</protein>
<dbReference type="InterPro" id="IPR023606">
    <property type="entry name" value="CoA-Trfase_III_dom_1_sf"/>
</dbReference>
<accession>A0A382HGZ2</accession>
<evidence type="ECO:0000313" key="2">
    <source>
        <dbReference type="EMBL" id="SVB86469.1"/>
    </source>
</evidence>
<feature type="non-terminal residue" evidence="2">
    <location>
        <position position="55"/>
    </location>
</feature>
<gene>
    <name evidence="2" type="ORF">METZ01_LOCUS239323</name>
</gene>
<dbReference type="Pfam" id="PF02515">
    <property type="entry name" value="CoA_transf_3"/>
    <property type="match status" value="1"/>
</dbReference>
<dbReference type="GO" id="GO:0008410">
    <property type="term" value="F:CoA-transferase activity"/>
    <property type="evidence" value="ECO:0007669"/>
    <property type="project" value="TreeGrafter"/>
</dbReference>
<dbReference type="PANTHER" id="PTHR48207">
    <property type="entry name" value="SUCCINATE--HYDROXYMETHYLGLUTARATE COA-TRANSFERASE"/>
    <property type="match status" value="1"/>
</dbReference>
<dbReference type="EMBL" id="UINC01061175">
    <property type="protein sequence ID" value="SVB86469.1"/>
    <property type="molecule type" value="Genomic_DNA"/>
</dbReference>
<dbReference type="InterPro" id="IPR050483">
    <property type="entry name" value="CoA-transferase_III_domain"/>
</dbReference>
<sequence length="55" mass="5741">MEPLKDIKVLAVTVYLAGPFCSMNLARMGAEVIKVEIPGKGDPVRGNGPFAGPKG</sequence>
<evidence type="ECO:0000256" key="1">
    <source>
        <dbReference type="ARBA" id="ARBA00022679"/>
    </source>
</evidence>
<evidence type="ECO:0008006" key="3">
    <source>
        <dbReference type="Google" id="ProtNLM"/>
    </source>
</evidence>
<organism evidence="2">
    <name type="scientific">marine metagenome</name>
    <dbReference type="NCBI Taxonomy" id="408172"/>
    <lineage>
        <taxon>unclassified sequences</taxon>
        <taxon>metagenomes</taxon>
        <taxon>ecological metagenomes</taxon>
    </lineage>
</organism>
<keyword evidence="1" id="KW-0808">Transferase</keyword>